<dbReference type="Gene3D" id="1.25.10.10">
    <property type="entry name" value="Leucine-rich Repeat Variant"/>
    <property type="match status" value="3"/>
</dbReference>
<dbReference type="GO" id="GO:0036159">
    <property type="term" value="P:inner dynein arm assembly"/>
    <property type="evidence" value="ECO:0007669"/>
    <property type="project" value="TreeGrafter"/>
</dbReference>
<dbReference type="Proteomes" id="UP000747542">
    <property type="component" value="Unassembled WGS sequence"/>
</dbReference>
<dbReference type="Pfam" id="PF24573">
    <property type="entry name" value="HEAT_DAAF5"/>
    <property type="match status" value="1"/>
</dbReference>
<dbReference type="InterPro" id="IPR057978">
    <property type="entry name" value="TPR_DAAF5"/>
</dbReference>
<evidence type="ECO:0000313" key="4">
    <source>
        <dbReference type="Proteomes" id="UP000747542"/>
    </source>
</evidence>
<evidence type="ECO:0000259" key="1">
    <source>
        <dbReference type="Pfam" id="PF24573"/>
    </source>
</evidence>
<dbReference type="PANTHER" id="PTHR16216">
    <property type="entry name" value="DYNEIN ASSEMBLY FACTOR 5, AXONEMAL"/>
    <property type="match status" value="1"/>
</dbReference>
<feature type="domain" description="Dynein axonemal assembly factor 5 HEAT-repeat" evidence="1">
    <location>
        <begin position="297"/>
        <end position="449"/>
    </location>
</feature>
<accession>A0A8J5JVN4</accession>
<feature type="non-terminal residue" evidence="3">
    <location>
        <position position="1"/>
    </location>
</feature>
<dbReference type="InterPro" id="IPR052623">
    <property type="entry name" value="DAAF5"/>
</dbReference>
<dbReference type="InterPro" id="IPR011989">
    <property type="entry name" value="ARM-like"/>
</dbReference>
<dbReference type="EMBL" id="JAHLQT010026502">
    <property type="protein sequence ID" value="KAG7163083.1"/>
    <property type="molecule type" value="Genomic_DNA"/>
</dbReference>
<keyword evidence="4" id="KW-1185">Reference proteome</keyword>
<feature type="domain" description="Dynein axonemal assembly factor 5 TPR repeats" evidence="2">
    <location>
        <begin position="20"/>
        <end position="197"/>
    </location>
</feature>
<gene>
    <name evidence="3" type="primary">Dnaaf5-L</name>
    <name evidence="3" type="ORF">Hamer_G002154</name>
</gene>
<dbReference type="Pfam" id="PF25757">
    <property type="entry name" value="TPR_DNAAF5"/>
    <property type="match status" value="1"/>
</dbReference>
<name>A0A8J5JVN4_HOMAM</name>
<protein>
    <submittedName>
        <fullName evidence="3">Dynein assembly factor 5, axonemal-like</fullName>
    </submittedName>
</protein>
<evidence type="ECO:0000313" key="3">
    <source>
        <dbReference type="EMBL" id="KAG7163083.1"/>
    </source>
</evidence>
<dbReference type="GO" id="GO:0003341">
    <property type="term" value="P:cilium movement"/>
    <property type="evidence" value="ECO:0007669"/>
    <property type="project" value="TreeGrafter"/>
</dbReference>
<organism evidence="3 4">
    <name type="scientific">Homarus americanus</name>
    <name type="common">American lobster</name>
    <dbReference type="NCBI Taxonomy" id="6706"/>
    <lineage>
        <taxon>Eukaryota</taxon>
        <taxon>Metazoa</taxon>
        <taxon>Ecdysozoa</taxon>
        <taxon>Arthropoda</taxon>
        <taxon>Crustacea</taxon>
        <taxon>Multicrustacea</taxon>
        <taxon>Malacostraca</taxon>
        <taxon>Eumalacostraca</taxon>
        <taxon>Eucarida</taxon>
        <taxon>Decapoda</taxon>
        <taxon>Pleocyemata</taxon>
        <taxon>Astacidea</taxon>
        <taxon>Nephropoidea</taxon>
        <taxon>Nephropidae</taxon>
        <taxon>Homarus</taxon>
    </lineage>
</organism>
<dbReference type="SUPFAM" id="SSF48371">
    <property type="entry name" value="ARM repeat"/>
    <property type="match status" value="1"/>
</dbReference>
<dbReference type="GO" id="GO:0005737">
    <property type="term" value="C:cytoplasm"/>
    <property type="evidence" value="ECO:0007669"/>
    <property type="project" value="TreeGrafter"/>
</dbReference>
<proteinExistence type="predicted"/>
<dbReference type="GO" id="GO:0045505">
    <property type="term" value="F:dynein intermediate chain binding"/>
    <property type="evidence" value="ECO:0007669"/>
    <property type="project" value="TreeGrafter"/>
</dbReference>
<sequence length="742" mass="83333">MATEDAGGSFSHFNTILSDLQHTNKAKRKKAFDEYYKLVFEDEESVDKGKLDKILEFSLSLLVTSLGDPSEVIRMKVSIILLKFIDECVVSECQLVDIIPVIHHRLGVVPVMEESEDVRLLLVNIIMGLTLKFEAKMIPYMNDVVNILKESVVDRSPDVRKAASECVRAYTRATREKFHMQSESLVKPLLKALTHQRKIIQDVSGPLAQCAMDLPQVREALVEVGGALALNMPDRYSYWHRILPLILFGLRDDDDDVRQKAEELWVKVGLKYEEENIDHLKQDIDFDVTLENYPEGGPRLQAAKLLTVLILNADVGITQYAEKVLVGLHLAAGDKEKSVVKQVTECSRYLGHFIPPSTYLPLILPRLNMGEQGERPLTILAALVEGTASSQLQDNVKEIMNTVASEGVAFVSHHEHQGALLQLTQVIITKCDVSESSFDIFHILLFVASSSEVNCIVNSALNQLDILARKTGCAETGGLYRKHLHATFKTLLPSASCWTETTPQFLMFVGLMELAELKKCSAIIPALIEDDAEDTRLFTCDVIYAIIVSYPQIIDSETLHIFADKLVKRFDDVAPQIRLKAARVLAELFNNLPNRYDPILHTARLQDLYDAAVIFLDDPDAKLQEAVLFTLEKMGSVCPGLLITTLEKDLHKYRNAHYCRKLIDSLKALQVTSLSREYGASLCGPVVYKKKLIFQFITNKDFIAFISQNKRLVLAHTAALDDKLKLVHYHSSNPSVLMVFCQ</sequence>
<dbReference type="PANTHER" id="PTHR16216:SF2">
    <property type="entry name" value="DYNEIN AXONEMAL ASSEMBLY FACTOR 5"/>
    <property type="match status" value="1"/>
</dbReference>
<dbReference type="InterPro" id="IPR016024">
    <property type="entry name" value="ARM-type_fold"/>
</dbReference>
<evidence type="ECO:0000259" key="2">
    <source>
        <dbReference type="Pfam" id="PF25757"/>
    </source>
</evidence>
<dbReference type="GO" id="GO:0036158">
    <property type="term" value="P:outer dynein arm assembly"/>
    <property type="evidence" value="ECO:0007669"/>
    <property type="project" value="TreeGrafter"/>
</dbReference>
<dbReference type="AlphaFoldDB" id="A0A8J5JVN4"/>
<reference evidence="3" key="1">
    <citation type="journal article" date="2021" name="Sci. Adv.">
        <title>The American lobster genome reveals insights on longevity, neural, and immune adaptations.</title>
        <authorList>
            <person name="Polinski J.M."/>
            <person name="Zimin A.V."/>
            <person name="Clark K.F."/>
            <person name="Kohn A.B."/>
            <person name="Sadowski N."/>
            <person name="Timp W."/>
            <person name="Ptitsyn A."/>
            <person name="Khanna P."/>
            <person name="Romanova D.Y."/>
            <person name="Williams P."/>
            <person name="Greenwood S.J."/>
            <person name="Moroz L.L."/>
            <person name="Walt D.R."/>
            <person name="Bodnar A.G."/>
        </authorList>
    </citation>
    <scope>NUCLEOTIDE SEQUENCE</scope>
    <source>
        <strain evidence="3">GMGI-L3</strain>
    </source>
</reference>
<comment type="caution">
    <text evidence="3">The sequence shown here is derived from an EMBL/GenBank/DDBJ whole genome shotgun (WGS) entry which is preliminary data.</text>
</comment>
<dbReference type="InterPro" id="IPR056497">
    <property type="entry name" value="HEAT_DAAF5"/>
</dbReference>